<evidence type="ECO:0000313" key="2">
    <source>
        <dbReference type="Proteomes" id="UP001055072"/>
    </source>
</evidence>
<sequence length="546" mass="58959">MFSQLRFLLPALLWPTILAAPAPRSAPTVTLDNGTFVGAVSGNVNKYLGIPFAKPPTGDLRFRLPVANDPYTGTLQATSFGTACPQQAFNFDIPVPGISDIVNEVINGFYDLITPNGEDCLTVNVWTPTNVAKGTKLPVAVWIFGGGFEIGAPELYDGGVIVDHSISMGSPVVYVSMNYRVSAFGFLASAEVKNAGVGNLGLQDQRQALRWVQKYISAFNGDPTKVTIWGESAGAISAALHLVANNGDNEGLFRGAFMESGSTIPVGDLTGGQNEYDAIVQKTGCSGSADTLECLRQAPYSTLKAAVDQSPALLGPTGLHLAYLPRADGIFLTDNPQRLVQNGKVANVPFVNGNNDDEGTLFTLALLNITTDSQVASYLTQNYLPKASASTINQFMQLYPSDITAGSPYSTGILNALTPQFKRLASVQGDLVFQAPRRFLLQQRSDKQPTWSYLSKRFKIAPILGSFHATDLLNVYTGGDMTDYIINFVNNLDPNGPTVTNWPKYTNANPQLLTFLDGLIPRTITKDNYRVDQMNFVTNLSLQFPI</sequence>
<comment type="caution">
    <text evidence="1">The sequence shown here is derived from an EMBL/GenBank/DDBJ whole genome shotgun (WGS) entry which is preliminary data.</text>
</comment>
<dbReference type="Proteomes" id="UP001055072">
    <property type="component" value="Unassembled WGS sequence"/>
</dbReference>
<keyword evidence="2" id="KW-1185">Reference proteome</keyword>
<evidence type="ECO:0000313" key="1">
    <source>
        <dbReference type="EMBL" id="KAI0088623.1"/>
    </source>
</evidence>
<organism evidence="1 2">
    <name type="scientific">Irpex rosettiformis</name>
    <dbReference type="NCBI Taxonomy" id="378272"/>
    <lineage>
        <taxon>Eukaryota</taxon>
        <taxon>Fungi</taxon>
        <taxon>Dikarya</taxon>
        <taxon>Basidiomycota</taxon>
        <taxon>Agaricomycotina</taxon>
        <taxon>Agaricomycetes</taxon>
        <taxon>Polyporales</taxon>
        <taxon>Irpicaceae</taxon>
        <taxon>Irpex</taxon>
    </lineage>
</organism>
<gene>
    <name evidence="1" type="ORF">BDY19DRAFT_994001</name>
</gene>
<reference evidence="1" key="1">
    <citation type="journal article" date="2021" name="Environ. Microbiol.">
        <title>Gene family expansions and transcriptome signatures uncover fungal adaptations to wood decay.</title>
        <authorList>
            <person name="Hage H."/>
            <person name="Miyauchi S."/>
            <person name="Viragh M."/>
            <person name="Drula E."/>
            <person name="Min B."/>
            <person name="Chaduli D."/>
            <person name="Navarro D."/>
            <person name="Favel A."/>
            <person name="Norest M."/>
            <person name="Lesage-Meessen L."/>
            <person name="Balint B."/>
            <person name="Merenyi Z."/>
            <person name="de Eugenio L."/>
            <person name="Morin E."/>
            <person name="Martinez A.T."/>
            <person name="Baldrian P."/>
            <person name="Stursova M."/>
            <person name="Martinez M.J."/>
            <person name="Novotny C."/>
            <person name="Magnuson J.K."/>
            <person name="Spatafora J.W."/>
            <person name="Maurice S."/>
            <person name="Pangilinan J."/>
            <person name="Andreopoulos W."/>
            <person name="LaButti K."/>
            <person name="Hundley H."/>
            <person name="Na H."/>
            <person name="Kuo A."/>
            <person name="Barry K."/>
            <person name="Lipzen A."/>
            <person name="Henrissat B."/>
            <person name="Riley R."/>
            <person name="Ahrendt S."/>
            <person name="Nagy L.G."/>
            <person name="Grigoriev I.V."/>
            <person name="Martin F."/>
            <person name="Rosso M.N."/>
        </authorList>
    </citation>
    <scope>NUCLEOTIDE SEQUENCE</scope>
    <source>
        <strain evidence="1">CBS 384.51</strain>
    </source>
</reference>
<dbReference type="EMBL" id="MU274913">
    <property type="protein sequence ID" value="KAI0088623.1"/>
    <property type="molecule type" value="Genomic_DNA"/>
</dbReference>
<name>A0ACB8U2U4_9APHY</name>
<proteinExistence type="predicted"/>
<protein>
    <submittedName>
        <fullName evidence="1">Carotenoid ester lipase</fullName>
    </submittedName>
</protein>
<accession>A0ACB8U2U4</accession>